<sequence>MRNYRVEFTEAENTACYTGEWYSEIIEADSYVDAFDNIKQLMIEDDVEPEEFIFRAKTDEDTEWIYD</sequence>
<protein>
    <submittedName>
        <fullName evidence="1">Inner membrane protein YlaC</fullName>
    </submittedName>
</protein>
<proteinExistence type="predicted"/>
<reference evidence="1" key="1">
    <citation type="journal article" date="2021" name="Proc. Natl. Acad. Sci. U.S.A.">
        <title>A Catalog of Tens of Thousands of Viruses from Human Metagenomes Reveals Hidden Associations with Chronic Diseases.</title>
        <authorList>
            <person name="Tisza M.J."/>
            <person name="Buck C.B."/>
        </authorList>
    </citation>
    <scope>NUCLEOTIDE SEQUENCE</scope>
    <source>
        <strain evidence="1">Ctval4</strain>
    </source>
</reference>
<dbReference type="EMBL" id="BK015026">
    <property type="protein sequence ID" value="DAD87780.1"/>
    <property type="molecule type" value="Genomic_DNA"/>
</dbReference>
<name>A0A8S5N009_9CAUD</name>
<evidence type="ECO:0000313" key="1">
    <source>
        <dbReference type="EMBL" id="DAD87780.1"/>
    </source>
</evidence>
<accession>A0A8S5N009</accession>
<organism evidence="1">
    <name type="scientific">Podoviridae sp. ctval4</name>
    <dbReference type="NCBI Taxonomy" id="2826585"/>
    <lineage>
        <taxon>Viruses</taxon>
        <taxon>Duplodnaviria</taxon>
        <taxon>Heunggongvirae</taxon>
        <taxon>Uroviricota</taxon>
        <taxon>Caudoviricetes</taxon>
    </lineage>
</organism>